<evidence type="ECO:0000256" key="5">
    <source>
        <dbReference type="ARBA" id="ARBA00022759"/>
    </source>
</evidence>
<dbReference type="CDD" id="cd16962">
    <property type="entry name" value="RuvC"/>
    <property type="match status" value="1"/>
</dbReference>
<dbReference type="GO" id="GO:0003677">
    <property type="term" value="F:DNA binding"/>
    <property type="evidence" value="ECO:0007669"/>
    <property type="project" value="UniProtKB-KW"/>
</dbReference>
<evidence type="ECO:0000256" key="7">
    <source>
        <dbReference type="ARBA" id="ARBA00022801"/>
    </source>
</evidence>
<evidence type="ECO:0000256" key="13">
    <source>
        <dbReference type="HAMAP-Rule" id="MF_00034"/>
    </source>
</evidence>
<name>A0A1S2VD19_9BACT</name>
<evidence type="ECO:0000256" key="11">
    <source>
        <dbReference type="ARBA" id="ARBA00023204"/>
    </source>
</evidence>
<evidence type="ECO:0000256" key="6">
    <source>
        <dbReference type="ARBA" id="ARBA00022763"/>
    </source>
</evidence>
<evidence type="ECO:0000256" key="1">
    <source>
        <dbReference type="ARBA" id="ARBA00009518"/>
    </source>
</evidence>
<keyword evidence="3 13" id="KW-0540">Nuclease</keyword>
<feature type="region of interest" description="Disordered" evidence="15">
    <location>
        <begin position="177"/>
        <end position="199"/>
    </location>
</feature>
<protein>
    <recommendedName>
        <fullName evidence="13 14">Crossover junction endodeoxyribonuclease RuvC</fullName>
        <ecNumber evidence="13 14">3.1.21.10</ecNumber>
    </recommendedName>
    <alternativeName>
        <fullName evidence="13">Holliday junction nuclease RuvC</fullName>
    </alternativeName>
    <alternativeName>
        <fullName evidence="13">Holliday junction resolvase RuvC</fullName>
    </alternativeName>
</protein>
<gene>
    <name evidence="13" type="primary">ruvC</name>
    <name evidence="16" type="ORF">BLX24_24365</name>
</gene>
<feature type="binding site" evidence="13">
    <location>
        <position position="83"/>
    </location>
    <ligand>
        <name>Mg(2+)</name>
        <dbReference type="ChEBI" id="CHEBI:18420"/>
        <label>2</label>
    </ligand>
</feature>
<dbReference type="AlphaFoldDB" id="A0A1S2VD19"/>
<keyword evidence="6 13" id="KW-0227">DNA damage</keyword>
<keyword evidence="4 13" id="KW-0479">Metal-binding</keyword>
<dbReference type="RefSeq" id="WP_071505834.1">
    <property type="nucleotide sequence ID" value="NZ_MORL01000021.1"/>
</dbReference>
<feature type="active site" evidence="13">
    <location>
        <position position="83"/>
    </location>
</feature>
<evidence type="ECO:0000256" key="15">
    <source>
        <dbReference type="SAM" id="MobiDB-lite"/>
    </source>
</evidence>
<feature type="binding site" evidence="13">
    <location>
        <position position="23"/>
    </location>
    <ligand>
        <name>Mg(2+)</name>
        <dbReference type="ChEBI" id="CHEBI:18420"/>
        <label>1</label>
    </ligand>
</feature>
<proteinExistence type="inferred from homology"/>
<dbReference type="EMBL" id="MORL01000021">
    <property type="protein sequence ID" value="OIN56604.1"/>
    <property type="molecule type" value="Genomic_DNA"/>
</dbReference>
<evidence type="ECO:0000256" key="8">
    <source>
        <dbReference type="ARBA" id="ARBA00022842"/>
    </source>
</evidence>
<keyword evidence="9 13" id="KW-0238">DNA-binding</keyword>
<comment type="function">
    <text evidence="13">The RuvA-RuvB-RuvC complex processes Holliday junction (HJ) DNA during genetic recombination and DNA repair. Endonuclease that resolves HJ intermediates. Cleaves cruciform DNA by making single-stranded nicks across the HJ at symmetrical positions within the homologous arms, yielding a 5'-phosphate and a 3'-hydroxyl group; requires a central core of homology in the junction. The consensus cleavage sequence is 5'-(A/T)TT(C/G)-3'. Cleavage occurs on the 3'-side of the TT dinucleotide at the point of strand exchange. HJ branch migration catalyzed by RuvA-RuvB allows RuvC to scan DNA until it finds its consensus sequence, where it cleaves and resolves the cruciform DNA.</text>
</comment>
<keyword evidence="2 13" id="KW-0963">Cytoplasm</keyword>
<reference evidence="16 17" key="1">
    <citation type="submission" date="2016-10" db="EMBL/GenBank/DDBJ databases">
        <title>Arsenicibacter rosenii gen. nov., sp. nov., an efficient arsenic-methylating bacterium isolated from an arsenic-contaminated paddy soil.</title>
        <authorList>
            <person name="Huang K."/>
        </authorList>
    </citation>
    <scope>NUCLEOTIDE SEQUENCE [LARGE SCALE GENOMIC DNA]</scope>
    <source>
        <strain evidence="16 17">SM-1</strain>
    </source>
</reference>
<dbReference type="GO" id="GO:0008821">
    <property type="term" value="F:crossover junction DNA endonuclease activity"/>
    <property type="evidence" value="ECO:0007669"/>
    <property type="project" value="UniProtKB-UniRule"/>
</dbReference>
<dbReference type="InterPro" id="IPR036397">
    <property type="entry name" value="RNaseH_sf"/>
</dbReference>
<dbReference type="GO" id="GO:0005737">
    <property type="term" value="C:cytoplasm"/>
    <property type="evidence" value="ECO:0007669"/>
    <property type="project" value="UniProtKB-SubCell"/>
</dbReference>
<dbReference type="Proteomes" id="UP000181790">
    <property type="component" value="Unassembled WGS sequence"/>
</dbReference>
<evidence type="ECO:0000256" key="2">
    <source>
        <dbReference type="ARBA" id="ARBA00022490"/>
    </source>
</evidence>
<dbReference type="InterPro" id="IPR002176">
    <property type="entry name" value="X-over_junc_endoDNase_RuvC"/>
</dbReference>
<comment type="subcellular location">
    <subcellularLocation>
        <location evidence="13">Cytoplasm</location>
    </subcellularLocation>
</comment>
<dbReference type="PROSITE" id="PS01321">
    <property type="entry name" value="RUVC"/>
    <property type="match status" value="1"/>
</dbReference>
<feature type="active site" evidence="13">
    <location>
        <position position="23"/>
    </location>
</feature>
<dbReference type="PRINTS" id="PR00696">
    <property type="entry name" value="RSOLVASERUVC"/>
</dbReference>
<dbReference type="GO" id="GO:0006281">
    <property type="term" value="P:DNA repair"/>
    <property type="evidence" value="ECO:0007669"/>
    <property type="project" value="UniProtKB-UniRule"/>
</dbReference>
<dbReference type="HAMAP" id="MF_00034">
    <property type="entry name" value="RuvC"/>
    <property type="match status" value="1"/>
</dbReference>
<evidence type="ECO:0000256" key="3">
    <source>
        <dbReference type="ARBA" id="ARBA00022722"/>
    </source>
</evidence>
<dbReference type="GO" id="GO:0000287">
    <property type="term" value="F:magnesium ion binding"/>
    <property type="evidence" value="ECO:0007669"/>
    <property type="project" value="UniProtKB-UniRule"/>
</dbReference>
<keyword evidence="5 13" id="KW-0255">Endonuclease</keyword>
<keyword evidence="11 13" id="KW-0234">DNA repair</keyword>
<dbReference type="NCBIfam" id="TIGR00228">
    <property type="entry name" value="ruvC"/>
    <property type="match status" value="1"/>
</dbReference>
<dbReference type="Pfam" id="PF02075">
    <property type="entry name" value="RuvC"/>
    <property type="match status" value="1"/>
</dbReference>
<dbReference type="GO" id="GO:0048476">
    <property type="term" value="C:Holliday junction resolvase complex"/>
    <property type="evidence" value="ECO:0007669"/>
    <property type="project" value="UniProtKB-UniRule"/>
</dbReference>
<dbReference type="SUPFAM" id="SSF53098">
    <property type="entry name" value="Ribonuclease H-like"/>
    <property type="match status" value="1"/>
</dbReference>
<organism evidence="16 17">
    <name type="scientific">Arsenicibacter rosenii</name>
    <dbReference type="NCBI Taxonomy" id="1750698"/>
    <lineage>
        <taxon>Bacteria</taxon>
        <taxon>Pseudomonadati</taxon>
        <taxon>Bacteroidota</taxon>
        <taxon>Cytophagia</taxon>
        <taxon>Cytophagales</taxon>
        <taxon>Spirosomataceae</taxon>
        <taxon>Arsenicibacter</taxon>
    </lineage>
</organism>
<keyword evidence="8 13" id="KW-0460">Magnesium</keyword>
<evidence type="ECO:0000313" key="16">
    <source>
        <dbReference type="EMBL" id="OIN56604.1"/>
    </source>
</evidence>
<comment type="similarity">
    <text evidence="1 13">Belongs to the RuvC family.</text>
</comment>
<evidence type="ECO:0000256" key="9">
    <source>
        <dbReference type="ARBA" id="ARBA00023125"/>
    </source>
</evidence>
<sequence>MSESANKTNVAASSTEKIILGVDPGTQVAGYGVVLIRGNEMTMLQYGVIKLSKYTTYQLKLQKLHETIIRLIDEYAPDEMAIEDPFFGKNVQAMLKLGRAQGVVMAAALSRNIPIVEYAPRRIKQSVTGNGNASKEQVAQMVATLLQTRLEPEFFDATDALAIALCHHFHANALPTRSTKQTRKGGWGAFVSENPNRIS</sequence>
<evidence type="ECO:0000313" key="17">
    <source>
        <dbReference type="Proteomes" id="UP000181790"/>
    </source>
</evidence>
<keyword evidence="10 13" id="KW-0233">DNA recombination</keyword>
<dbReference type="OrthoDB" id="9805499at2"/>
<keyword evidence="17" id="KW-1185">Reference proteome</keyword>
<comment type="catalytic activity">
    <reaction evidence="12 13">
        <text>Endonucleolytic cleavage at a junction such as a reciprocal single-stranded crossover between two homologous DNA duplexes (Holliday junction).</text>
        <dbReference type="EC" id="3.1.21.10"/>
    </reaction>
</comment>
<dbReference type="InterPro" id="IPR012337">
    <property type="entry name" value="RNaseH-like_sf"/>
</dbReference>
<feature type="active site" evidence="13">
    <location>
        <position position="156"/>
    </location>
</feature>
<dbReference type="Gene3D" id="3.30.420.10">
    <property type="entry name" value="Ribonuclease H-like superfamily/Ribonuclease H"/>
    <property type="match status" value="1"/>
</dbReference>
<dbReference type="PANTHER" id="PTHR30194">
    <property type="entry name" value="CROSSOVER JUNCTION ENDODEOXYRIBONUCLEASE RUVC"/>
    <property type="match status" value="1"/>
</dbReference>
<dbReference type="GO" id="GO:0006310">
    <property type="term" value="P:DNA recombination"/>
    <property type="evidence" value="ECO:0007669"/>
    <property type="project" value="UniProtKB-UniRule"/>
</dbReference>
<feature type="binding site" evidence="13">
    <location>
        <position position="156"/>
    </location>
    <ligand>
        <name>Mg(2+)</name>
        <dbReference type="ChEBI" id="CHEBI:18420"/>
        <label>1</label>
    </ligand>
</feature>
<evidence type="ECO:0000256" key="10">
    <source>
        <dbReference type="ARBA" id="ARBA00023172"/>
    </source>
</evidence>
<keyword evidence="7 13" id="KW-0378">Hydrolase</keyword>
<dbReference type="PANTHER" id="PTHR30194:SF3">
    <property type="entry name" value="CROSSOVER JUNCTION ENDODEOXYRIBONUCLEASE RUVC"/>
    <property type="match status" value="1"/>
</dbReference>
<evidence type="ECO:0000256" key="14">
    <source>
        <dbReference type="NCBIfam" id="TIGR00228"/>
    </source>
</evidence>
<dbReference type="EC" id="3.1.21.10" evidence="13 14"/>
<accession>A0A1S2VD19</accession>
<dbReference type="InterPro" id="IPR020563">
    <property type="entry name" value="X-over_junc_endoDNase_Mg_BS"/>
</dbReference>
<comment type="subunit">
    <text evidence="13">Homodimer which binds Holliday junction (HJ) DNA. The HJ becomes 2-fold symmetrical on binding to RuvC with unstacked arms; it has a different conformation from HJ DNA in complex with RuvA. In the full resolvosome a probable DNA-RuvA(4)-RuvB(12)-RuvC(2) complex forms which resolves the HJ.</text>
</comment>
<comment type="cofactor">
    <cofactor evidence="13">
        <name>Mg(2+)</name>
        <dbReference type="ChEBI" id="CHEBI:18420"/>
    </cofactor>
    <text evidence="13">Binds 2 Mg(2+) ion per subunit.</text>
</comment>
<evidence type="ECO:0000256" key="4">
    <source>
        <dbReference type="ARBA" id="ARBA00022723"/>
    </source>
</evidence>
<dbReference type="FunFam" id="3.30.420.10:FF:000002">
    <property type="entry name" value="Crossover junction endodeoxyribonuclease RuvC"/>
    <property type="match status" value="1"/>
</dbReference>
<evidence type="ECO:0000256" key="12">
    <source>
        <dbReference type="ARBA" id="ARBA00029354"/>
    </source>
</evidence>
<comment type="caution">
    <text evidence="16">The sequence shown here is derived from an EMBL/GenBank/DDBJ whole genome shotgun (WGS) entry which is preliminary data.</text>
</comment>